<dbReference type="GO" id="GO:0032259">
    <property type="term" value="P:methylation"/>
    <property type="evidence" value="ECO:0007669"/>
    <property type="project" value="UniProtKB-KW"/>
</dbReference>
<dbReference type="EMBL" id="CP037867">
    <property type="protein sequence ID" value="QBM30401.1"/>
    <property type="molecule type" value="Genomic_DNA"/>
</dbReference>
<sequence>MNTHHQPPCGPNPDHFPLLDNELDLLSELVPLAGQRIIELGCGNARLARGLLERHADSEVVGLEVDAVQHAKNLSQPRERLQFLSASAEAVPFARQSFDGALMLKSLHHVPIPAMDRALAEVARVLRPGGWFYVSEPVYGGALNEIVRLYNDEGVVRAAAQAALDRALVNGNQWEAVAERRFAQPVHYPDWPSFAQRMLYPSFADHQITPELEARVRRAFEPHLGADGARFVRPLHVRLLRRRR</sequence>
<evidence type="ECO:0000313" key="2">
    <source>
        <dbReference type="EMBL" id="QBM30401.1"/>
    </source>
</evidence>
<accession>A0A4P6X974</accession>
<dbReference type="InterPro" id="IPR029063">
    <property type="entry name" value="SAM-dependent_MTases_sf"/>
</dbReference>
<evidence type="ECO:0000313" key="3">
    <source>
        <dbReference type="Proteomes" id="UP000293912"/>
    </source>
</evidence>
<dbReference type="KEGG" id="hpse:HPF_22130"/>
<name>A0A4P6X974_HYDPS</name>
<keyword evidence="2" id="KW-0489">Methyltransferase</keyword>
<gene>
    <name evidence="2" type="ORF">HPF_22130</name>
</gene>
<dbReference type="Pfam" id="PF08241">
    <property type="entry name" value="Methyltransf_11"/>
    <property type="match status" value="1"/>
</dbReference>
<dbReference type="EC" id="2.1.1.-" evidence="2"/>
<dbReference type="Gene3D" id="3.40.50.150">
    <property type="entry name" value="Vaccinia Virus protein VP39"/>
    <property type="match status" value="1"/>
</dbReference>
<evidence type="ECO:0000259" key="1">
    <source>
        <dbReference type="Pfam" id="PF08241"/>
    </source>
</evidence>
<dbReference type="PANTHER" id="PTHR43591:SF24">
    <property type="entry name" value="2-METHOXY-6-POLYPRENYL-1,4-BENZOQUINOL METHYLASE, MITOCHONDRIAL"/>
    <property type="match status" value="1"/>
</dbReference>
<organism evidence="2 3">
    <name type="scientific">Hydrogenophaga pseudoflava</name>
    <name type="common">Pseudomonas carboxydoflava</name>
    <dbReference type="NCBI Taxonomy" id="47421"/>
    <lineage>
        <taxon>Bacteria</taxon>
        <taxon>Pseudomonadati</taxon>
        <taxon>Pseudomonadota</taxon>
        <taxon>Betaproteobacteria</taxon>
        <taxon>Burkholderiales</taxon>
        <taxon>Comamonadaceae</taxon>
        <taxon>Hydrogenophaga</taxon>
    </lineage>
</organism>
<protein>
    <submittedName>
        <fullName evidence="2">Phthiotriol/phenolphthiotriol dimycocerosates methyltransferase</fullName>
        <ecNumber evidence="2">2.1.1.-</ecNumber>
    </submittedName>
</protein>
<dbReference type="RefSeq" id="WP_207959240.1">
    <property type="nucleotide sequence ID" value="NZ_CP037867.1"/>
</dbReference>
<feature type="domain" description="Methyltransferase type 11" evidence="1">
    <location>
        <begin position="39"/>
        <end position="134"/>
    </location>
</feature>
<reference evidence="2 3" key="1">
    <citation type="submission" date="2019-03" db="EMBL/GenBank/DDBJ databases">
        <authorList>
            <person name="Sebastian G."/>
            <person name="Baumann P."/>
            <person name="Ruckert C."/>
            <person name="Kalinowski J."/>
            <person name="Nebel B."/>
            <person name="Takors R."/>
            <person name="Blombach B."/>
        </authorList>
    </citation>
    <scope>NUCLEOTIDE SEQUENCE [LARGE SCALE GENOMIC DNA]</scope>
    <source>
        <strain evidence="2 3">DSM 1084</strain>
    </source>
</reference>
<dbReference type="GO" id="GO:0008757">
    <property type="term" value="F:S-adenosylmethionine-dependent methyltransferase activity"/>
    <property type="evidence" value="ECO:0007669"/>
    <property type="project" value="InterPro"/>
</dbReference>
<dbReference type="PANTHER" id="PTHR43591">
    <property type="entry name" value="METHYLTRANSFERASE"/>
    <property type="match status" value="1"/>
</dbReference>
<dbReference type="CDD" id="cd02440">
    <property type="entry name" value="AdoMet_MTases"/>
    <property type="match status" value="1"/>
</dbReference>
<proteinExistence type="predicted"/>
<dbReference type="InterPro" id="IPR013216">
    <property type="entry name" value="Methyltransf_11"/>
</dbReference>
<keyword evidence="3" id="KW-1185">Reference proteome</keyword>
<dbReference type="AlphaFoldDB" id="A0A4P6X974"/>
<keyword evidence="2" id="KW-0808">Transferase</keyword>
<dbReference type="Proteomes" id="UP000293912">
    <property type="component" value="Chromosome"/>
</dbReference>
<dbReference type="SUPFAM" id="SSF53335">
    <property type="entry name" value="S-adenosyl-L-methionine-dependent methyltransferases"/>
    <property type="match status" value="1"/>
</dbReference>